<organism evidence="1 2">
    <name type="scientific">Nocardia mangyaensis</name>
    <dbReference type="NCBI Taxonomy" id="2213200"/>
    <lineage>
        <taxon>Bacteria</taxon>
        <taxon>Bacillati</taxon>
        <taxon>Actinomycetota</taxon>
        <taxon>Actinomycetes</taxon>
        <taxon>Mycobacteriales</taxon>
        <taxon>Nocardiaceae</taxon>
        <taxon>Nocardia</taxon>
    </lineage>
</organism>
<sequence>MPVAERFPSLHAYNLAYPHAPLPENRRAREQMRGFDAAGLGLEDDLLSSGALLTVEFLPGGAPGTGDLDRIGTVVATRWGQGPVYVLAESVSLRSAWKASVEQWPTTLSAALSVMAGLRRYTSTLPS</sequence>
<gene>
    <name evidence="1" type="ORF">BOX37_26390</name>
</gene>
<dbReference type="AlphaFoldDB" id="A0A1J0VXT6"/>
<protein>
    <submittedName>
        <fullName evidence="1">Uncharacterized protein</fullName>
    </submittedName>
</protein>
<dbReference type="OrthoDB" id="3632960at2"/>
<proteinExistence type="predicted"/>
<dbReference type="Proteomes" id="UP000183810">
    <property type="component" value="Chromosome"/>
</dbReference>
<keyword evidence="2" id="KW-1185">Reference proteome</keyword>
<name>A0A1J0VXT6_9NOCA</name>
<evidence type="ECO:0000313" key="1">
    <source>
        <dbReference type="EMBL" id="APE36875.1"/>
    </source>
</evidence>
<accession>A0A1J0VXT6</accession>
<dbReference type="EMBL" id="CP018082">
    <property type="protein sequence ID" value="APE36875.1"/>
    <property type="molecule type" value="Genomic_DNA"/>
</dbReference>
<evidence type="ECO:0000313" key="2">
    <source>
        <dbReference type="Proteomes" id="UP000183810"/>
    </source>
</evidence>
<reference evidence="1" key="1">
    <citation type="submission" date="2016-11" db="EMBL/GenBank/DDBJ databases">
        <authorList>
            <person name="Jaros S."/>
            <person name="Januszkiewicz K."/>
            <person name="Wedrychowicz H."/>
        </authorList>
    </citation>
    <scope>NUCLEOTIDE SEQUENCE [LARGE SCALE GENOMIC DNA]</scope>
    <source>
        <strain evidence="1">Y48</strain>
    </source>
</reference>
<dbReference type="KEGG" id="nsl:BOX37_26390"/>